<dbReference type="InterPro" id="IPR001123">
    <property type="entry name" value="LeuE-type"/>
</dbReference>
<dbReference type="GO" id="GO:0005886">
    <property type="term" value="C:plasma membrane"/>
    <property type="evidence" value="ECO:0007669"/>
    <property type="project" value="UniProtKB-SubCell"/>
</dbReference>
<dbReference type="PIRSF" id="PIRSF006324">
    <property type="entry name" value="LeuE"/>
    <property type="match status" value="1"/>
</dbReference>
<dbReference type="GO" id="GO:0042970">
    <property type="term" value="F:homoserine transmembrane transporter activity"/>
    <property type="evidence" value="ECO:0007669"/>
    <property type="project" value="TreeGrafter"/>
</dbReference>
<feature type="transmembrane region" description="Helical" evidence="7">
    <location>
        <begin position="40"/>
        <end position="64"/>
    </location>
</feature>
<evidence type="ECO:0000256" key="3">
    <source>
        <dbReference type="ARBA" id="ARBA00022475"/>
    </source>
</evidence>
<evidence type="ECO:0000256" key="2">
    <source>
        <dbReference type="ARBA" id="ARBA00007928"/>
    </source>
</evidence>
<sequence length="208" mass="22363">MDFHLWLGFVAASLILTATPGPSIFLGIAHALRYGHKRVLYTALGDISANFIQMVLVALGLGVILASSVVAFNVIKVFGVITLVYMGLKMLLAKPAQVEHLNLNNSDLQASNKKLFYSGFLVAAGNPKAILFFSAFFPQFINPDLPVFPQLLVMCPTMALLDFSLVMFYAFSARRIVDASRLSLTAVTRGSGALLLGAAGILAIKEPT</sequence>
<evidence type="ECO:0000313" key="9">
    <source>
        <dbReference type="Proteomes" id="UP000092876"/>
    </source>
</evidence>
<name>A0A1C3IYW7_9VIBR</name>
<proteinExistence type="inferred from homology"/>
<dbReference type="Proteomes" id="UP000092876">
    <property type="component" value="Unassembled WGS sequence"/>
</dbReference>
<feature type="transmembrane region" description="Helical" evidence="7">
    <location>
        <begin position="6"/>
        <end position="28"/>
    </location>
</feature>
<dbReference type="PANTHER" id="PTHR30086:SF14">
    <property type="entry name" value="HOMOSERINE_HOMOSERINE LACTONE EFFLUX PROTEIN"/>
    <property type="match status" value="1"/>
</dbReference>
<protein>
    <submittedName>
        <fullName evidence="8">Homoserine/homoserine lactone efflux protein</fullName>
    </submittedName>
</protein>
<evidence type="ECO:0000256" key="7">
    <source>
        <dbReference type="SAM" id="Phobius"/>
    </source>
</evidence>
<comment type="similarity">
    <text evidence="2">Belongs to the Rht family.</text>
</comment>
<dbReference type="Pfam" id="PF01810">
    <property type="entry name" value="LysE"/>
    <property type="match status" value="1"/>
</dbReference>
<evidence type="ECO:0000256" key="5">
    <source>
        <dbReference type="ARBA" id="ARBA00022989"/>
    </source>
</evidence>
<dbReference type="RefSeq" id="WP_065679789.1">
    <property type="nucleotide sequence ID" value="NZ_AP025460.1"/>
</dbReference>
<dbReference type="PANTHER" id="PTHR30086">
    <property type="entry name" value="ARGININE EXPORTER PROTEIN ARGO"/>
    <property type="match status" value="1"/>
</dbReference>
<gene>
    <name evidence="8" type="primary">rhtB_5</name>
    <name evidence="8" type="ORF">VAT7223_03278</name>
</gene>
<comment type="subcellular location">
    <subcellularLocation>
        <location evidence="1">Cell membrane</location>
        <topology evidence="1">Multi-pass membrane protein</topology>
    </subcellularLocation>
</comment>
<feature type="transmembrane region" description="Helical" evidence="7">
    <location>
        <begin position="70"/>
        <end position="88"/>
    </location>
</feature>
<evidence type="ECO:0000256" key="4">
    <source>
        <dbReference type="ARBA" id="ARBA00022692"/>
    </source>
</evidence>
<keyword evidence="6 7" id="KW-0472">Membrane</keyword>
<keyword evidence="4 7" id="KW-0812">Transmembrane</keyword>
<keyword evidence="5 7" id="KW-1133">Transmembrane helix</keyword>
<accession>A0A1C3IYW7</accession>
<organism evidence="8 9">
    <name type="scientific">Vibrio atlanticus</name>
    <dbReference type="NCBI Taxonomy" id="693153"/>
    <lineage>
        <taxon>Bacteria</taxon>
        <taxon>Pseudomonadati</taxon>
        <taxon>Pseudomonadota</taxon>
        <taxon>Gammaproteobacteria</taxon>
        <taxon>Vibrionales</taxon>
        <taxon>Vibrionaceae</taxon>
        <taxon>Vibrio</taxon>
    </lineage>
</organism>
<dbReference type="AlphaFoldDB" id="A0A1C3IYW7"/>
<evidence type="ECO:0000256" key="1">
    <source>
        <dbReference type="ARBA" id="ARBA00004651"/>
    </source>
</evidence>
<keyword evidence="3" id="KW-1003">Cell membrane</keyword>
<feature type="transmembrane region" description="Helical" evidence="7">
    <location>
        <begin position="147"/>
        <end position="170"/>
    </location>
</feature>
<reference evidence="9" key="1">
    <citation type="submission" date="2016-06" db="EMBL/GenBank/DDBJ databases">
        <authorList>
            <person name="Rodrigo-Torres Lidia"/>
            <person name="Arahal R.David."/>
        </authorList>
    </citation>
    <scope>NUCLEOTIDE SEQUENCE [LARGE SCALE GENOMIC DNA]</scope>
    <source>
        <strain evidence="9">CECT 7223</strain>
    </source>
</reference>
<dbReference type="EMBL" id="FLQP01000049">
    <property type="protein sequence ID" value="SBS66633.1"/>
    <property type="molecule type" value="Genomic_DNA"/>
</dbReference>
<feature type="transmembrane region" description="Helical" evidence="7">
    <location>
        <begin position="115"/>
        <end position="141"/>
    </location>
</feature>
<evidence type="ECO:0000313" key="8">
    <source>
        <dbReference type="EMBL" id="SBS66633.1"/>
    </source>
</evidence>
<dbReference type="GeneID" id="94231608"/>
<evidence type="ECO:0000256" key="6">
    <source>
        <dbReference type="ARBA" id="ARBA00023136"/>
    </source>
</evidence>
<feature type="transmembrane region" description="Helical" evidence="7">
    <location>
        <begin position="182"/>
        <end position="204"/>
    </location>
</feature>